<name>A0A9N9CFI1_9GLOM</name>
<proteinExistence type="predicted"/>
<organism evidence="1 2">
    <name type="scientific">Ambispora gerdemannii</name>
    <dbReference type="NCBI Taxonomy" id="144530"/>
    <lineage>
        <taxon>Eukaryota</taxon>
        <taxon>Fungi</taxon>
        <taxon>Fungi incertae sedis</taxon>
        <taxon>Mucoromycota</taxon>
        <taxon>Glomeromycotina</taxon>
        <taxon>Glomeromycetes</taxon>
        <taxon>Archaeosporales</taxon>
        <taxon>Ambisporaceae</taxon>
        <taxon>Ambispora</taxon>
    </lineage>
</organism>
<dbReference type="EMBL" id="CAJVPL010002078">
    <property type="protein sequence ID" value="CAG8598545.1"/>
    <property type="molecule type" value="Genomic_DNA"/>
</dbReference>
<dbReference type="Proteomes" id="UP000789831">
    <property type="component" value="Unassembled WGS sequence"/>
</dbReference>
<sequence length="298" mass="34412">MSVVYKEISRLTLSSEDKTALRVFLTNNQNTKEEVDAVLITIENDDEKINYLKNFLQEQGKQKRNKGSTKKLELDITTPSQEMVRFINELSNIQLDVNDKFLILPDNVCFEGKSHYRSNLFIQQCYRDLAKIILEIVNGGSKDPYFMIHDNPGIGKTYFVYYLLHLLLQHDNTIVWEKSRNVSQAVLITGPKNALIIQKAHLKHLEKKNICKGIAETSSLRGNLFEGYSHNLIRRGHFRISSLNTSLTADEIVSIQETEFESYGKVDEIINTVPNIFHQNQKHFVQLTRSFLQTNFSK</sequence>
<dbReference type="OrthoDB" id="2437705at2759"/>
<reference evidence="1" key="1">
    <citation type="submission" date="2021-06" db="EMBL/GenBank/DDBJ databases">
        <authorList>
            <person name="Kallberg Y."/>
            <person name="Tangrot J."/>
            <person name="Rosling A."/>
        </authorList>
    </citation>
    <scope>NUCLEOTIDE SEQUENCE</scope>
    <source>
        <strain evidence="1">MT106</strain>
    </source>
</reference>
<gene>
    <name evidence="1" type="ORF">AGERDE_LOCUS8979</name>
</gene>
<protein>
    <submittedName>
        <fullName evidence="1">3550_t:CDS:1</fullName>
    </submittedName>
</protein>
<accession>A0A9N9CFI1</accession>
<evidence type="ECO:0000313" key="2">
    <source>
        <dbReference type="Proteomes" id="UP000789831"/>
    </source>
</evidence>
<comment type="caution">
    <text evidence="1">The sequence shown here is derived from an EMBL/GenBank/DDBJ whole genome shotgun (WGS) entry which is preliminary data.</text>
</comment>
<dbReference type="AlphaFoldDB" id="A0A9N9CFI1"/>
<dbReference type="InterPro" id="IPR052980">
    <property type="entry name" value="Crinkler_effector"/>
</dbReference>
<dbReference type="PANTHER" id="PTHR33129">
    <property type="entry name" value="PROTEIN KINASE DOMAIN-CONTAINING PROTEIN-RELATED"/>
    <property type="match status" value="1"/>
</dbReference>
<dbReference type="SUPFAM" id="SSF52540">
    <property type="entry name" value="P-loop containing nucleoside triphosphate hydrolases"/>
    <property type="match status" value="1"/>
</dbReference>
<dbReference type="InterPro" id="IPR027417">
    <property type="entry name" value="P-loop_NTPase"/>
</dbReference>
<keyword evidence="2" id="KW-1185">Reference proteome</keyword>
<evidence type="ECO:0000313" key="1">
    <source>
        <dbReference type="EMBL" id="CAG8598545.1"/>
    </source>
</evidence>